<comment type="caution">
    <text evidence="1">The sequence shown here is derived from an EMBL/GenBank/DDBJ whole genome shotgun (WGS) entry which is preliminary data.</text>
</comment>
<reference evidence="1" key="2">
    <citation type="submission" date="2020-09" db="EMBL/GenBank/DDBJ databases">
        <authorList>
            <person name="Sun Q."/>
            <person name="Kim S."/>
        </authorList>
    </citation>
    <scope>NUCLEOTIDE SEQUENCE</scope>
    <source>
        <strain evidence="1">KCTC 42590</strain>
    </source>
</reference>
<dbReference type="EMBL" id="BNCI01000001">
    <property type="protein sequence ID" value="GHF18089.1"/>
    <property type="molecule type" value="Genomic_DNA"/>
</dbReference>
<dbReference type="AlphaFoldDB" id="A0A919E6J6"/>
<gene>
    <name evidence="1" type="ORF">GCM10017044_10750</name>
</gene>
<dbReference type="Proteomes" id="UP000630923">
    <property type="component" value="Unassembled WGS sequence"/>
</dbReference>
<dbReference type="Pfam" id="PF20901">
    <property type="entry name" value="Sf6_terminase"/>
    <property type="match status" value="1"/>
</dbReference>
<organism evidence="1 2">
    <name type="scientific">Kordiimonas sediminis</name>
    <dbReference type="NCBI Taxonomy" id="1735581"/>
    <lineage>
        <taxon>Bacteria</taxon>
        <taxon>Pseudomonadati</taxon>
        <taxon>Pseudomonadota</taxon>
        <taxon>Alphaproteobacteria</taxon>
        <taxon>Kordiimonadales</taxon>
        <taxon>Kordiimonadaceae</taxon>
        <taxon>Kordiimonas</taxon>
    </lineage>
</organism>
<evidence type="ECO:0000313" key="2">
    <source>
        <dbReference type="Proteomes" id="UP000630923"/>
    </source>
</evidence>
<proteinExistence type="predicted"/>
<evidence type="ECO:0008006" key="3">
    <source>
        <dbReference type="Google" id="ProtNLM"/>
    </source>
</evidence>
<name>A0A919E6J6_9PROT</name>
<keyword evidence="2" id="KW-1185">Reference proteome</keyword>
<accession>A0A919E6J6</accession>
<reference evidence="1" key="1">
    <citation type="journal article" date="2014" name="Int. J. Syst. Evol. Microbiol.">
        <title>Complete genome sequence of Corynebacterium casei LMG S-19264T (=DSM 44701T), isolated from a smear-ripened cheese.</title>
        <authorList>
            <consortium name="US DOE Joint Genome Institute (JGI-PGF)"/>
            <person name="Walter F."/>
            <person name="Albersmeier A."/>
            <person name="Kalinowski J."/>
            <person name="Ruckert C."/>
        </authorList>
    </citation>
    <scope>NUCLEOTIDE SEQUENCE</scope>
    <source>
        <strain evidence="1">KCTC 42590</strain>
    </source>
</reference>
<protein>
    <recommendedName>
        <fullName evidence="3">Terminase</fullName>
    </recommendedName>
</protein>
<dbReference type="Gene3D" id="1.10.10.60">
    <property type="entry name" value="Homeodomain-like"/>
    <property type="match status" value="1"/>
</dbReference>
<evidence type="ECO:0000313" key="1">
    <source>
        <dbReference type="EMBL" id="GHF18089.1"/>
    </source>
</evidence>
<dbReference type="InterPro" id="IPR048683">
    <property type="entry name" value="Sf6_terminase"/>
</dbReference>
<sequence>MPSGTSKDFAPRAAKNRFLKCLERGGSVAAAAKAAGVARSTCYDWRQRDAMFSREWERAVETGTDALEDEAVRRSYEGVDKPVFRGSEIIGHVREYSDAMLMFLLKARRPETFRDSKKSKTTELDLKGIRNELFRKFPASAATGEGSGVSDGADG</sequence>